<feature type="compositionally biased region" description="Low complexity" evidence="1">
    <location>
        <begin position="170"/>
        <end position="179"/>
    </location>
</feature>
<dbReference type="EMBL" id="CADCWM010000069">
    <property type="protein sequence ID" value="CAA9543579.1"/>
    <property type="molecule type" value="Genomic_DNA"/>
</dbReference>
<evidence type="ECO:0000313" key="2">
    <source>
        <dbReference type="EMBL" id="CAA9543579.1"/>
    </source>
</evidence>
<feature type="compositionally biased region" description="Acidic residues" evidence="1">
    <location>
        <begin position="153"/>
        <end position="169"/>
    </location>
</feature>
<dbReference type="AlphaFoldDB" id="A0A6J4U850"/>
<evidence type="ECO:0000256" key="1">
    <source>
        <dbReference type="SAM" id="MobiDB-lite"/>
    </source>
</evidence>
<feature type="region of interest" description="Disordered" evidence="1">
    <location>
        <begin position="114"/>
        <end position="213"/>
    </location>
</feature>
<organism evidence="2">
    <name type="scientific">uncultured Thermomicrobiales bacterium</name>
    <dbReference type="NCBI Taxonomy" id="1645740"/>
    <lineage>
        <taxon>Bacteria</taxon>
        <taxon>Pseudomonadati</taxon>
        <taxon>Thermomicrobiota</taxon>
        <taxon>Thermomicrobia</taxon>
        <taxon>Thermomicrobiales</taxon>
        <taxon>environmental samples</taxon>
    </lineage>
</organism>
<feature type="compositionally biased region" description="Low complexity" evidence="1">
    <location>
        <begin position="114"/>
        <end position="137"/>
    </location>
</feature>
<sequence>HGSAGVPVRELAAAARKVWGGLDRYTKRVVLLALASRGLYAREERRILWIFPATRFVLTPAGEAAQADLRAWLAVGQGEARRWTGSNAALAAAFLGSAGAAALLLQPIPPQLQQLQRRQLQGGHADSTGSTGSSSTGGDDEGRERPEPGEPAPPEEEPGGGDFSLDLDLDAFGGFDSLDSAFASIDSGVDSGDGGSSDGGGGDGGGDGGGGGE</sequence>
<name>A0A6J4U850_9BACT</name>
<protein>
    <submittedName>
        <fullName evidence="2">Uncharacterized protein</fullName>
    </submittedName>
</protein>
<feature type="non-terminal residue" evidence="2">
    <location>
        <position position="1"/>
    </location>
</feature>
<gene>
    <name evidence="2" type="ORF">AVDCRST_MAG88-212</name>
</gene>
<proteinExistence type="predicted"/>
<feature type="compositionally biased region" description="Gly residues" evidence="1">
    <location>
        <begin position="191"/>
        <end position="213"/>
    </location>
</feature>
<accession>A0A6J4U850</accession>
<reference evidence="2" key="1">
    <citation type="submission" date="2020-02" db="EMBL/GenBank/DDBJ databases">
        <authorList>
            <person name="Meier V. D."/>
        </authorList>
    </citation>
    <scope>NUCLEOTIDE SEQUENCE</scope>
    <source>
        <strain evidence="2">AVDCRST_MAG88</strain>
    </source>
</reference>